<sequence length="440" mass="48199">MKTFVLTGLLAGFFLSSSAQNTTTLAASANGAPRSSLLQDAPAETVGMSTDRLQRMDAVINDYIAKGRQAGVAVLVARNGKIVYHKAYGQDDIQAKTPLKRDALFRIASQTKALTSIGLMILFEEGKFLLDDPISKYIPAFKNPKVLDKYNEKDTTYTTVPAKREITIRHLLTHTSGISYPGIGTKEAVAIYAKNKIPSGIGTPDGTLADAMNRLATLPLIYQPGDRWSYGLSVDVVGYLIEVLSGQSLDQFLRTRLFDPLGMNDTYFYLPVPKQNRLTKVYTEDSTKSVLQMPSQNGISADYPNKMGTYYSGGAGLTSTLYDYAIFLQMMLNGGEYNGKRILSPTTVRLITTNQIGTLNQGANKFGLGFSITSESSAARLPVSQGSYDWGGFFGTTYWVDPKEGIVGLLYTQKVPNSFGDLNDKFKILVYQAITQMQVK</sequence>
<protein>
    <submittedName>
        <fullName evidence="3">Serine hydrolase</fullName>
    </submittedName>
</protein>
<dbReference type="SUPFAM" id="SSF56601">
    <property type="entry name" value="beta-lactamase/transpeptidase-like"/>
    <property type="match status" value="1"/>
</dbReference>
<dbReference type="EMBL" id="CP050063">
    <property type="protein sequence ID" value="QIP16091.1"/>
    <property type="molecule type" value="Genomic_DNA"/>
</dbReference>
<evidence type="ECO:0000313" key="4">
    <source>
        <dbReference type="Proteomes" id="UP000501802"/>
    </source>
</evidence>
<keyword evidence="4" id="KW-1185">Reference proteome</keyword>
<accession>A0A6G9AUE4</accession>
<feature type="domain" description="Beta-lactamase-related" evidence="2">
    <location>
        <begin position="57"/>
        <end position="425"/>
    </location>
</feature>
<feature type="signal peptide" evidence="1">
    <location>
        <begin position="1"/>
        <end position="21"/>
    </location>
</feature>
<dbReference type="InterPro" id="IPR001466">
    <property type="entry name" value="Beta-lactam-related"/>
</dbReference>
<keyword evidence="1" id="KW-0732">Signal</keyword>
<proteinExistence type="predicted"/>
<feature type="chain" id="PRO_5026019108" evidence="1">
    <location>
        <begin position="22"/>
        <end position="440"/>
    </location>
</feature>
<evidence type="ECO:0000259" key="2">
    <source>
        <dbReference type="Pfam" id="PF00144"/>
    </source>
</evidence>
<keyword evidence="3" id="KW-0378">Hydrolase</keyword>
<dbReference type="GO" id="GO:0016787">
    <property type="term" value="F:hydrolase activity"/>
    <property type="evidence" value="ECO:0007669"/>
    <property type="project" value="UniProtKB-KW"/>
</dbReference>
<reference evidence="3 4" key="1">
    <citation type="submission" date="2020-03" db="EMBL/GenBank/DDBJ databases">
        <authorList>
            <person name="Kim M.K."/>
        </authorList>
    </citation>
    <scope>NUCLEOTIDE SEQUENCE [LARGE SCALE GENOMIC DNA]</scope>
    <source>
        <strain evidence="3 4">BT328</strain>
    </source>
</reference>
<dbReference type="InterPro" id="IPR012338">
    <property type="entry name" value="Beta-lactam/transpept-like"/>
</dbReference>
<dbReference type="AlphaFoldDB" id="A0A6G9AUE4"/>
<dbReference type="InterPro" id="IPR050789">
    <property type="entry name" value="Diverse_Enzym_Activities"/>
</dbReference>
<dbReference type="Pfam" id="PF00144">
    <property type="entry name" value="Beta-lactamase"/>
    <property type="match status" value="1"/>
</dbReference>
<dbReference type="KEGG" id="spib:G8759_27375"/>
<organism evidence="3 4">
    <name type="scientific">Spirosoma aureum</name>
    <dbReference type="NCBI Taxonomy" id="2692134"/>
    <lineage>
        <taxon>Bacteria</taxon>
        <taxon>Pseudomonadati</taxon>
        <taxon>Bacteroidota</taxon>
        <taxon>Cytophagia</taxon>
        <taxon>Cytophagales</taxon>
        <taxon>Cytophagaceae</taxon>
        <taxon>Spirosoma</taxon>
    </lineage>
</organism>
<dbReference type="Proteomes" id="UP000501802">
    <property type="component" value="Chromosome"/>
</dbReference>
<evidence type="ECO:0000256" key="1">
    <source>
        <dbReference type="SAM" id="SignalP"/>
    </source>
</evidence>
<dbReference type="PANTHER" id="PTHR43283">
    <property type="entry name" value="BETA-LACTAMASE-RELATED"/>
    <property type="match status" value="1"/>
</dbReference>
<evidence type="ECO:0000313" key="3">
    <source>
        <dbReference type="EMBL" id="QIP16091.1"/>
    </source>
</evidence>
<dbReference type="RefSeq" id="WP_167215620.1">
    <property type="nucleotide sequence ID" value="NZ_CP050063.1"/>
</dbReference>
<dbReference type="Gene3D" id="3.40.710.10">
    <property type="entry name" value="DD-peptidase/beta-lactamase superfamily"/>
    <property type="match status" value="1"/>
</dbReference>
<gene>
    <name evidence="3" type="ORF">G8759_27375</name>
</gene>
<name>A0A6G9AUE4_9BACT</name>
<dbReference type="PANTHER" id="PTHR43283:SF3">
    <property type="entry name" value="BETA-LACTAMASE FAMILY PROTEIN (AFU_ORTHOLOGUE AFUA_5G07500)"/>
    <property type="match status" value="1"/>
</dbReference>